<dbReference type="Pfam" id="PF04542">
    <property type="entry name" value="Sigma70_r2"/>
    <property type="match status" value="1"/>
</dbReference>
<evidence type="ECO:0000259" key="6">
    <source>
        <dbReference type="Pfam" id="PF08281"/>
    </source>
</evidence>
<dbReference type="Gene3D" id="1.10.10.10">
    <property type="entry name" value="Winged helix-like DNA-binding domain superfamily/Winged helix DNA-binding domain"/>
    <property type="match status" value="1"/>
</dbReference>
<dbReference type="eggNOG" id="COG1595">
    <property type="taxonomic scope" value="Bacteria"/>
</dbReference>
<dbReference type="NCBIfam" id="TIGR02937">
    <property type="entry name" value="sigma70-ECF"/>
    <property type="match status" value="1"/>
</dbReference>
<dbReference type="InterPro" id="IPR014284">
    <property type="entry name" value="RNA_pol_sigma-70_dom"/>
</dbReference>
<dbReference type="Gene3D" id="1.10.1740.10">
    <property type="match status" value="1"/>
</dbReference>
<keyword evidence="2" id="KW-0805">Transcription regulation</keyword>
<dbReference type="InterPro" id="IPR039425">
    <property type="entry name" value="RNA_pol_sigma-70-like"/>
</dbReference>
<dbReference type="InterPro" id="IPR013325">
    <property type="entry name" value="RNA_pol_sigma_r2"/>
</dbReference>
<evidence type="ECO:0000256" key="4">
    <source>
        <dbReference type="ARBA" id="ARBA00023163"/>
    </source>
</evidence>
<dbReference type="InterPro" id="IPR013249">
    <property type="entry name" value="RNA_pol_sigma70_r4_t2"/>
</dbReference>
<evidence type="ECO:0000313" key="7">
    <source>
        <dbReference type="EMBL" id="EHJ60504.1"/>
    </source>
</evidence>
<name>G6EDL6_9SPHN</name>
<dbReference type="InterPro" id="IPR036388">
    <property type="entry name" value="WH-like_DNA-bd_sf"/>
</dbReference>
<organism evidence="7 8">
    <name type="scientific">Novosphingobium pentaromativorans US6-1</name>
    <dbReference type="NCBI Taxonomy" id="1088721"/>
    <lineage>
        <taxon>Bacteria</taxon>
        <taxon>Pseudomonadati</taxon>
        <taxon>Pseudomonadota</taxon>
        <taxon>Alphaproteobacteria</taxon>
        <taxon>Sphingomonadales</taxon>
        <taxon>Sphingomonadaceae</taxon>
        <taxon>Novosphingobium</taxon>
    </lineage>
</organism>
<dbReference type="PANTHER" id="PTHR43133:SF63">
    <property type="entry name" value="RNA POLYMERASE SIGMA FACTOR FECI-RELATED"/>
    <property type="match status" value="1"/>
</dbReference>
<dbReference type="GO" id="GO:0006352">
    <property type="term" value="P:DNA-templated transcription initiation"/>
    <property type="evidence" value="ECO:0007669"/>
    <property type="project" value="InterPro"/>
</dbReference>
<evidence type="ECO:0000256" key="3">
    <source>
        <dbReference type="ARBA" id="ARBA00023082"/>
    </source>
</evidence>
<dbReference type="GO" id="GO:0016987">
    <property type="term" value="F:sigma factor activity"/>
    <property type="evidence" value="ECO:0007669"/>
    <property type="project" value="UniProtKB-KW"/>
</dbReference>
<proteinExistence type="inferred from homology"/>
<dbReference type="STRING" id="1088721.JI59_07900"/>
<dbReference type="Proteomes" id="UP000004030">
    <property type="component" value="Unassembled WGS sequence"/>
</dbReference>
<dbReference type="OrthoDB" id="9794372at2"/>
<evidence type="ECO:0000313" key="8">
    <source>
        <dbReference type="Proteomes" id="UP000004030"/>
    </source>
</evidence>
<accession>G6EDL6</accession>
<dbReference type="EMBL" id="AGFM01000037">
    <property type="protein sequence ID" value="EHJ60504.1"/>
    <property type="molecule type" value="Genomic_DNA"/>
</dbReference>
<dbReference type="SUPFAM" id="SSF88946">
    <property type="entry name" value="Sigma2 domain of RNA polymerase sigma factors"/>
    <property type="match status" value="1"/>
</dbReference>
<gene>
    <name evidence="7" type="ORF">NSU_2437</name>
</gene>
<evidence type="ECO:0000256" key="1">
    <source>
        <dbReference type="ARBA" id="ARBA00010641"/>
    </source>
</evidence>
<dbReference type="GO" id="GO:0003677">
    <property type="term" value="F:DNA binding"/>
    <property type="evidence" value="ECO:0007669"/>
    <property type="project" value="InterPro"/>
</dbReference>
<dbReference type="RefSeq" id="WP_007013352.1">
    <property type="nucleotide sequence ID" value="NZ_AGFM01000037.1"/>
</dbReference>
<dbReference type="AlphaFoldDB" id="G6EDL6"/>
<dbReference type="PATRIC" id="fig|1088721.3.peg.2408"/>
<dbReference type="SUPFAM" id="SSF88659">
    <property type="entry name" value="Sigma3 and sigma4 domains of RNA polymerase sigma factors"/>
    <property type="match status" value="1"/>
</dbReference>
<keyword evidence="4" id="KW-0804">Transcription</keyword>
<evidence type="ECO:0000256" key="2">
    <source>
        <dbReference type="ARBA" id="ARBA00023015"/>
    </source>
</evidence>
<dbReference type="InterPro" id="IPR013324">
    <property type="entry name" value="RNA_pol_sigma_r3/r4-like"/>
</dbReference>
<comment type="caution">
    <text evidence="7">The sequence shown here is derived from an EMBL/GenBank/DDBJ whole genome shotgun (WGS) entry which is preliminary data.</text>
</comment>
<comment type="similarity">
    <text evidence="1">Belongs to the sigma-70 factor family. ECF subfamily.</text>
</comment>
<keyword evidence="8" id="KW-1185">Reference proteome</keyword>
<evidence type="ECO:0000259" key="5">
    <source>
        <dbReference type="Pfam" id="PF04542"/>
    </source>
</evidence>
<feature type="domain" description="RNA polymerase sigma-70 region 2" evidence="5">
    <location>
        <begin position="29"/>
        <end position="92"/>
    </location>
</feature>
<keyword evidence="3" id="KW-0731">Sigma factor</keyword>
<dbReference type="PANTHER" id="PTHR43133">
    <property type="entry name" value="RNA POLYMERASE ECF-TYPE SIGMA FACTO"/>
    <property type="match status" value="1"/>
</dbReference>
<sequence length="186" mass="21573">MRAGGNQEGSVRLPRPDEPLKDCCAFDDIYRSEAPALVRFLRSKLKSQCDAEDLAHEALVRFLRAADQTQIQTPQAYLRRIATNLLIDRAERGTTKITDRSVELTNARELAAPDDQHRDLVGREELDHFNEVLRKLKPRTLKIFLLSRVEGYTYKQIARKLGMTVWGVKWHMLRAVEHVDRHRSER</sequence>
<reference evidence="7 8" key="1">
    <citation type="journal article" date="2012" name="J. Bacteriol.">
        <title>Genome sequence of benzo(a)pyrene-degrading bacterium Novosphingobium pentaromativorans US6-1.</title>
        <authorList>
            <person name="Luo Y.R."/>
            <person name="Kang S.G."/>
            <person name="Kim S.J."/>
            <person name="Kim M.R."/>
            <person name="Li N."/>
            <person name="Lee J.H."/>
            <person name="Kwon K.K."/>
        </authorList>
    </citation>
    <scope>NUCLEOTIDE SEQUENCE [LARGE SCALE GENOMIC DNA]</scope>
    <source>
        <strain evidence="7 8">US6-1</strain>
    </source>
</reference>
<dbReference type="InterPro" id="IPR007627">
    <property type="entry name" value="RNA_pol_sigma70_r2"/>
</dbReference>
<protein>
    <submittedName>
        <fullName evidence="7">ECF-type sigma factor</fullName>
    </submittedName>
</protein>
<dbReference type="Pfam" id="PF08281">
    <property type="entry name" value="Sigma70_r4_2"/>
    <property type="match status" value="1"/>
</dbReference>
<feature type="domain" description="RNA polymerase sigma factor 70 region 4 type 2" evidence="6">
    <location>
        <begin position="131"/>
        <end position="178"/>
    </location>
</feature>